<dbReference type="AlphaFoldDB" id="A0A6J4R126"/>
<dbReference type="EMBL" id="CADCVE010000082">
    <property type="protein sequence ID" value="CAA9461142.1"/>
    <property type="molecule type" value="Genomic_DNA"/>
</dbReference>
<accession>A0A6J4R126</accession>
<reference evidence="1" key="1">
    <citation type="submission" date="2020-02" db="EMBL/GenBank/DDBJ databases">
        <authorList>
            <person name="Meier V. D."/>
        </authorList>
    </citation>
    <scope>NUCLEOTIDE SEQUENCE</scope>
    <source>
        <strain evidence="1">AVDCRST_MAG28</strain>
    </source>
</reference>
<gene>
    <name evidence="1" type="ORF">AVDCRST_MAG28-3295</name>
</gene>
<name>A0A6J4R126_9ACTN</name>
<protein>
    <submittedName>
        <fullName evidence="1">Uncharacterized protein</fullName>
    </submittedName>
</protein>
<proteinExistence type="predicted"/>
<organism evidence="1">
    <name type="scientific">uncultured Rubrobacteraceae bacterium</name>
    <dbReference type="NCBI Taxonomy" id="349277"/>
    <lineage>
        <taxon>Bacteria</taxon>
        <taxon>Bacillati</taxon>
        <taxon>Actinomycetota</taxon>
        <taxon>Rubrobacteria</taxon>
        <taxon>Rubrobacterales</taxon>
        <taxon>Rubrobacteraceae</taxon>
        <taxon>environmental samples</taxon>
    </lineage>
</organism>
<evidence type="ECO:0000313" key="1">
    <source>
        <dbReference type="EMBL" id="CAA9461142.1"/>
    </source>
</evidence>
<sequence>MQKRDAADLEELRKMEDVRNRLQGLQQVARSYQAGHNMRERLESMNIGQVLEMVENDITTLRNTLLHPGES</sequence>